<keyword evidence="3" id="KW-1185">Reference proteome</keyword>
<proteinExistence type="predicted"/>
<evidence type="ECO:0000313" key="2">
    <source>
        <dbReference type="EMBL" id="RDX90690.1"/>
    </source>
</evidence>
<evidence type="ECO:0000256" key="1">
    <source>
        <dbReference type="SAM" id="SignalP"/>
    </source>
</evidence>
<accession>A0A371GJJ9</accession>
<comment type="caution">
    <text evidence="2">The sequence shown here is derived from an EMBL/GenBank/DDBJ whole genome shotgun (WGS) entry which is preliminary data.</text>
</comment>
<sequence>MGSSSWVGILLLSLALTSLCFCRVHYTRSIVLIMEPWKLPIMAISRIELSTHNSIYKNEMQIFTTRLYVWLKKQCCLHKKKGAHYSYIN</sequence>
<organism evidence="2 3">
    <name type="scientific">Mucuna pruriens</name>
    <name type="common">Velvet bean</name>
    <name type="synonym">Dolichos pruriens</name>
    <dbReference type="NCBI Taxonomy" id="157652"/>
    <lineage>
        <taxon>Eukaryota</taxon>
        <taxon>Viridiplantae</taxon>
        <taxon>Streptophyta</taxon>
        <taxon>Embryophyta</taxon>
        <taxon>Tracheophyta</taxon>
        <taxon>Spermatophyta</taxon>
        <taxon>Magnoliopsida</taxon>
        <taxon>eudicotyledons</taxon>
        <taxon>Gunneridae</taxon>
        <taxon>Pentapetalae</taxon>
        <taxon>rosids</taxon>
        <taxon>fabids</taxon>
        <taxon>Fabales</taxon>
        <taxon>Fabaceae</taxon>
        <taxon>Papilionoideae</taxon>
        <taxon>50 kb inversion clade</taxon>
        <taxon>NPAAA clade</taxon>
        <taxon>indigoferoid/millettioid clade</taxon>
        <taxon>Phaseoleae</taxon>
        <taxon>Mucuna</taxon>
    </lineage>
</organism>
<reference evidence="2" key="1">
    <citation type="submission" date="2018-05" db="EMBL/GenBank/DDBJ databases">
        <title>Draft genome of Mucuna pruriens seed.</title>
        <authorList>
            <person name="Nnadi N.E."/>
            <person name="Vos R."/>
            <person name="Hasami M.H."/>
            <person name="Devisetty U.K."/>
            <person name="Aguiy J.C."/>
        </authorList>
    </citation>
    <scope>NUCLEOTIDE SEQUENCE [LARGE SCALE GENOMIC DNA]</scope>
    <source>
        <strain evidence="2">JCA_2017</strain>
    </source>
</reference>
<feature type="signal peptide" evidence="1">
    <location>
        <begin position="1"/>
        <end position="22"/>
    </location>
</feature>
<keyword evidence="1" id="KW-0732">Signal</keyword>
<dbReference type="AlphaFoldDB" id="A0A371GJJ9"/>
<dbReference type="Proteomes" id="UP000257109">
    <property type="component" value="Unassembled WGS sequence"/>
</dbReference>
<name>A0A371GJJ9_MUCPR</name>
<evidence type="ECO:0000313" key="3">
    <source>
        <dbReference type="Proteomes" id="UP000257109"/>
    </source>
</evidence>
<feature type="chain" id="PRO_5016852556" evidence="1">
    <location>
        <begin position="23"/>
        <end position="89"/>
    </location>
</feature>
<dbReference type="EMBL" id="QJKJ01005318">
    <property type="protein sequence ID" value="RDX90690.1"/>
    <property type="molecule type" value="Genomic_DNA"/>
</dbReference>
<feature type="non-terminal residue" evidence="2">
    <location>
        <position position="1"/>
    </location>
</feature>
<protein>
    <submittedName>
        <fullName evidence="2">Uncharacterized protein</fullName>
    </submittedName>
</protein>
<gene>
    <name evidence="2" type="ORF">CR513_27431</name>
</gene>